<dbReference type="PANTHER" id="PTHR32060">
    <property type="entry name" value="TAIL-SPECIFIC PROTEASE"/>
    <property type="match status" value="1"/>
</dbReference>
<dbReference type="PROSITE" id="PS50106">
    <property type="entry name" value="PDZ"/>
    <property type="match status" value="1"/>
</dbReference>
<evidence type="ECO:0000313" key="9">
    <source>
        <dbReference type="EMBL" id="QDV17888.1"/>
    </source>
</evidence>
<dbReference type="InterPro" id="IPR029045">
    <property type="entry name" value="ClpP/crotonase-like_dom_sf"/>
</dbReference>
<feature type="region of interest" description="Disordered" evidence="6">
    <location>
        <begin position="623"/>
        <end position="656"/>
    </location>
</feature>
<dbReference type="EMBL" id="CP036317">
    <property type="protein sequence ID" value="QDV17888.1"/>
    <property type="molecule type" value="Genomic_DNA"/>
</dbReference>
<dbReference type="AlphaFoldDB" id="A0A518FNG6"/>
<dbReference type="InterPro" id="IPR004447">
    <property type="entry name" value="Peptidase_S41A"/>
</dbReference>
<name>A0A518FNG6_9PLAN</name>
<evidence type="ECO:0000256" key="5">
    <source>
        <dbReference type="RuleBase" id="RU004404"/>
    </source>
</evidence>
<proteinExistence type="inferred from homology"/>
<dbReference type="NCBIfam" id="TIGR00225">
    <property type="entry name" value="prc"/>
    <property type="match status" value="1"/>
</dbReference>
<feature type="signal peptide" evidence="7">
    <location>
        <begin position="1"/>
        <end position="30"/>
    </location>
</feature>
<dbReference type="SMART" id="SM00245">
    <property type="entry name" value="TSPc"/>
    <property type="match status" value="1"/>
</dbReference>
<gene>
    <name evidence="9" type="primary">prc</name>
    <name evidence="9" type="ORF">Pan153_25440</name>
</gene>
<evidence type="ECO:0000256" key="1">
    <source>
        <dbReference type="ARBA" id="ARBA00009179"/>
    </source>
</evidence>
<dbReference type="Pfam" id="PF03572">
    <property type="entry name" value="Peptidase_S41"/>
    <property type="match status" value="1"/>
</dbReference>
<reference evidence="9 10" key="1">
    <citation type="submission" date="2019-02" db="EMBL/GenBank/DDBJ databases">
        <title>Deep-cultivation of Planctomycetes and their phenomic and genomic characterization uncovers novel biology.</title>
        <authorList>
            <person name="Wiegand S."/>
            <person name="Jogler M."/>
            <person name="Boedeker C."/>
            <person name="Pinto D."/>
            <person name="Vollmers J."/>
            <person name="Rivas-Marin E."/>
            <person name="Kohn T."/>
            <person name="Peeters S.H."/>
            <person name="Heuer A."/>
            <person name="Rast P."/>
            <person name="Oberbeckmann S."/>
            <person name="Bunk B."/>
            <person name="Jeske O."/>
            <person name="Meyerdierks A."/>
            <person name="Storesund J.E."/>
            <person name="Kallscheuer N."/>
            <person name="Luecker S."/>
            <person name="Lage O.M."/>
            <person name="Pohl T."/>
            <person name="Merkel B.J."/>
            <person name="Hornburger P."/>
            <person name="Mueller R.-W."/>
            <person name="Bruemmer F."/>
            <person name="Labrenz M."/>
            <person name="Spormann A.M."/>
            <person name="Op den Camp H."/>
            <person name="Overmann J."/>
            <person name="Amann R."/>
            <person name="Jetten M.S.M."/>
            <person name="Mascher T."/>
            <person name="Medema M.H."/>
            <person name="Devos D.P."/>
            <person name="Kaster A.-K."/>
            <person name="Ovreas L."/>
            <person name="Rohde M."/>
            <person name="Galperin M.Y."/>
            <person name="Jogler C."/>
        </authorList>
    </citation>
    <scope>NUCLEOTIDE SEQUENCE [LARGE SCALE GENOMIC DNA]</scope>
    <source>
        <strain evidence="9 10">Pan153</strain>
    </source>
</reference>
<dbReference type="Pfam" id="PF11818">
    <property type="entry name" value="DUF3340"/>
    <property type="match status" value="1"/>
</dbReference>
<dbReference type="Pfam" id="PF17804">
    <property type="entry name" value="TSP_NTD"/>
    <property type="match status" value="1"/>
</dbReference>
<evidence type="ECO:0000259" key="8">
    <source>
        <dbReference type="PROSITE" id="PS50106"/>
    </source>
</evidence>
<dbReference type="SMART" id="SM00228">
    <property type="entry name" value="PDZ"/>
    <property type="match status" value="1"/>
</dbReference>
<dbReference type="EC" id="3.4.21.102" evidence="9"/>
<comment type="similarity">
    <text evidence="1 5">Belongs to the peptidase S41A family.</text>
</comment>
<dbReference type="GO" id="GO:0004252">
    <property type="term" value="F:serine-type endopeptidase activity"/>
    <property type="evidence" value="ECO:0007669"/>
    <property type="project" value="UniProtKB-EC"/>
</dbReference>
<dbReference type="PANTHER" id="PTHR32060:SF22">
    <property type="entry name" value="CARBOXYL-TERMINAL-PROCESSING PEPTIDASE 3, CHLOROPLASTIC"/>
    <property type="match status" value="1"/>
</dbReference>
<dbReference type="SUPFAM" id="SSF52096">
    <property type="entry name" value="ClpP/crotonase"/>
    <property type="match status" value="1"/>
</dbReference>
<evidence type="ECO:0000256" key="2">
    <source>
        <dbReference type="ARBA" id="ARBA00022670"/>
    </source>
</evidence>
<dbReference type="InterPro" id="IPR005151">
    <property type="entry name" value="Tail-specific_protease"/>
</dbReference>
<dbReference type="InterPro" id="IPR040573">
    <property type="entry name" value="TSP_N"/>
</dbReference>
<keyword evidence="2 5" id="KW-0645">Protease</keyword>
<dbReference type="CDD" id="cd06782">
    <property type="entry name" value="cpPDZ_CPP-like"/>
    <property type="match status" value="1"/>
</dbReference>
<dbReference type="GO" id="GO:0030288">
    <property type="term" value="C:outer membrane-bounded periplasmic space"/>
    <property type="evidence" value="ECO:0007669"/>
    <property type="project" value="TreeGrafter"/>
</dbReference>
<evidence type="ECO:0000256" key="4">
    <source>
        <dbReference type="ARBA" id="ARBA00022825"/>
    </source>
</evidence>
<accession>A0A518FNG6</accession>
<dbReference type="InterPro" id="IPR036034">
    <property type="entry name" value="PDZ_sf"/>
</dbReference>
<dbReference type="GO" id="GO:0006508">
    <property type="term" value="P:proteolysis"/>
    <property type="evidence" value="ECO:0007669"/>
    <property type="project" value="UniProtKB-KW"/>
</dbReference>
<dbReference type="InterPro" id="IPR020992">
    <property type="entry name" value="Tail_Prtase_C"/>
</dbReference>
<dbReference type="Proteomes" id="UP000320839">
    <property type="component" value="Chromosome"/>
</dbReference>
<evidence type="ECO:0000256" key="7">
    <source>
        <dbReference type="SAM" id="SignalP"/>
    </source>
</evidence>
<dbReference type="Pfam" id="PF00595">
    <property type="entry name" value="PDZ"/>
    <property type="match status" value="1"/>
</dbReference>
<protein>
    <submittedName>
        <fullName evidence="9">Tail-specific protease</fullName>
        <ecNumber evidence="9">3.4.21.102</ecNumber>
    </submittedName>
</protein>
<keyword evidence="4 5" id="KW-0720">Serine protease</keyword>
<dbReference type="Gene3D" id="3.90.226.10">
    <property type="entry name" value="2-enoyl-CoA Hydratase, Chain A, domain 1"/>
    <property type="match status" value="1"/>
</dbReference>
<dbReference type="SUPFAM" id="SSF50156">
    <property type="entry name" value="PDZ domain-like"/>
    <property type="match status" value="1"/>
</dbReference>
<keyword evidence="7" id="KW-0732">Signal</keyword>
<evidence type="ECO:0000256" key="3">
    <source>
        <dbReference type="ARBA" id="ARBA00022801"/>
    </source>
</evidence>
<dbReference type="CDD" id="cd07560">
    <property type="entry name" value="Peptidase_S41_CPP"/>
    <property type="match status" value="1"/>
</dbReference>
<keyword evidence="3 5" id="KW-0378">Hydrolase</keyword>
<dbReference type="GO" id="GO:0007165">
    <property type="term" value="P:signal transduction"/>
    <property type="evidence" value="ECO:0007669"/>
    <property type="project" value="TreeGrafter"/>
</dbReference>
<dbReference type="Gene3D" id="2.30.42.10">
    <property type="match status" value="1"/>
</dbReference>
<evidence type="ECO:0000313" key="10">
    <source>
        <dbReference type="Proteomes" id="UP000320839"/>
    </source>
</evidence>
<feature type="domain" description="PDZ" evidence="8">
    <location>
        <begin position="235"/>
        <end position="319"/>
    </location>
</feature>
<feature type="compositionally biased region" description="Basic and acidic residues" evidence="6">
    <location>
        <begin position="625"/>
        <end position="656"/>
    </location>
</feature>
<sequence length="690" mass="77858" precursor="true">MKLNPPSKAAAALSLCMVLLLGTAIFAQQAAVADSSNDSVTAKRVCAMVSRFHISGKPINDEISQKLMKRFIKQLDPQKLYFYQSDIEHFEADKTQLDDKLAVGDVSFAYDAFNLYLQRLQERMDYAQQLVDVDHDFTVDESIIVDAKDLDFAKDQNEMNERWRKRVKYDLLNLILEDTELAKAREQLHKRYRNNLRTMSQTEKPEKLEMYLSALTHCFDPHSSYMSPQTLEDFRISMELSLDGIGAALRSEDGYTVVAEIVPGGAADADGRLKAGDKIVGVAQEDGEFVDVVEMKLSKVVRYIRGKRGTIVQLRVKKEKNNAIEVYKLTRKKIELSTSEVKGKIIETGERLPGQTGRIGVISIPSFYRDFRGAQRGDENFKSTARDVRKVLYDFRDQGGVDGIIIDLRFNGGGALSEAIEVSGLFVDEGPVVQVKQMDGERKIHSDVEPGAVYTGPLVVVCNRLSASASEIFAGVIKDYKRGLIIGDTTTHGKGTVQNVMPVSNQMFSFLKGQDLGALKLTINQFYRVNGDSTQNRGVRSDIVLPSLIDNMDLGESFLDDAMEFDKTEVAPHESLGMVSPKILDQLKQASTKRVVADKDFKETQEEIDKYLKKKNQKTISLVEATRRKEMSNDKDKEEKEKEKKKKEEEEKKDSAADKDIFKKDFYNDEILNITVDYMNVLKNMNTVQR</sequence>
<dbReference type="InterPro" id="IPR001478">
    <property type="entry name" value="PDZ"/>
</dbReference>
<evidence type="ECO:0000256" key="6">
    <source>
        <dbReference type="SAM" id="MobiDB-lite"/>
    </source>
</evidence>
<dbReference type="FunFam" id="3.90.226.10:FF:000090">
    <property type="entry name" value="Tail-specific protease"/>
    <property type="match status" value="1"/>
</dbReference>
<organism evidence="9 10">
    <name type="scientific">Gimesia panareensis</name>
    <dbReference type="NCBI Taxonomy" id="2527978"/>
    <lineage>
        <taxon>Bacteria</taxon>
        <taxon>Pseudomonadati</taxon>
        <taxon>Planctomycetota</taxon>
        <taxon>Planctomycetia</taxon>
        <taxon>Planctomycetales</taxon>
        <taxon>Planctomycetaceae</taxon>
        <taxon>Gimesia</taxon>
    </lineage>
</organism>
<dbReference type="RefSeq" id="WP_232105714.1">
    <property type="nucleotide sequence ID" value="NZ_CP036317.1"/>
</dbReference>
<feature type="chain" id="PRO_5021863828" evidence="7">
    <location>
        <begin position="31"/>
        <end position="690"/>
    </location>
</feature>